<keyword evidence="1" id="KW-0812">Transmembrane</keyword>
<dbReference type="EMBL" id="PFGW01000005">
    <property type="protein sequence ID" value="PIW74881.1"/>
    <property type="molecule type" value="Genomic_DNA"/>
</dbReference>
<comment type="caution">
    <text evidence="3">The sequence shown here is derived from an EMBL/GenBank/DDBJ whole genome shotgun (WGS) entry which is preliminary data.</text>
</comment>
<dbReference type="Proteomes" id="UP000231673">
    <property type="component" value="Unassembled WGS sequence"/>
</dbReference>
<feature type="domain" description="YoaR-like putative peptidoglycan binding" evidence="2">
    <location>
        <begin position="262"/>
        <end position="337"/>
    </location>
</feature>
<dbReference type="AlphaFoldDB" id="A0A2M7IEG4"/>
<evidence type="ECO:0000313" key="4">
    <source>
        <dbReference type="Proteomes" id="UP000231673"/>
    </source>
</evidence>
<evidence type="ECO:0000313" key="3">
    <source>
        <dbReference type="EMBL" id="PIW74881.1"/>
    </source>
</evidence>
<feature type="domain" description="YoaR-like putative peptidoglycan binding" evidence="2">
    <location>
        <begin position="84"/>
        <end position="194"/>
    </location>
</feature>
<proteinExistence type="predicted"/>
<gene>
    <name evidence="3" type="ORF">CO003_00325</name>
</gene>
<evidence type="ECO:0000256" key="1">
    <source>
        <dbReference type="SAM" id="Phobius"/>
    </source>
</evidence>
<name>A0A2M7IEG4_9BACT</name>
<dbReference type="Pfam" id="PF12229">
    <property type="entry name" value="PG_binding_4"/>
    <property type="match status" value="2"/>
</dbReference>
<dbReference type="InterPro" id="IPR052913">
    <property type="entry name" value="Glycopeptide_resist_protein"/>
</dbReference>
<dbReference type="PANTHER" id="PTHR35788">
    <property type="entry name" value="EXPORTED PROTEIN-RELATED"/>
    <property type="match status" value="1"/>
</dbReference>
<reference evidence="4" key="1">
    <citation type="submission" date="2017-09" db="EMBL/GenBank/DDBJ databases">
        <title>Depth-based differentiation of microbial function through sediment-hosted aquifers and enrichment of novel symbionts in the deep terrestrial subsurface.</title>
        <authorList>
            <person name="Probst A.J."/>
            <person name="Ladd B."/>
            <person name="Jarett J.K."/>
            <person name="Geller-Mcgrath D.E."/>
            <person name="Sieber C.M.K."/>
            <person name="Emerson J.B."/>
            <person name="Anantharaman K."/>
            <person name="Thomas B.C."/>
            <person name="Malmstrom R."/>
            <person name="Stieglmeier M."/>
            <person name="Klingl A."/>
            <person name="Woyke T."/>
            <person name="Ryan C.M."/>
            <person name="Banfield J.F."/>
        </authorList>
    </citation>
    <scope>NUCLEOTIDE SEQUENCE [LARGE SCALE GENOMIC DNA]</scope>
</reference>
<dbReference type="InterPro" id="IPR007391">
    <property type="entry name" value="Vancomycin_resist_VanW"/>
</dbReference>
<evidence type="ECO:0000259" key="2">
    <source>
        <dbReference type="Pfam" id="PF12229"/>
    </source>
</evidence>
<dbReference type="Pfam" id="PF04294">
    <property type="entry name" value="VanW"/>
    <property type="match status" value="1"/>
</dbReference>
<dbReference type="PANTHER" id="PTHR35788:SF1">
    <property type="entry name" value="EXPORTED PROTEIN"/>
    <property type="match status" value="1"/>
</dbReference>
<protein>
    <recommendedName>
        <fullName evidence="2">YoaR-like putative peptidoglycan binding domain-containing protein</fullName>
    </recommendedName>
</protein>
<sequence>MIYLMKKRKKYLIVSLLVPLIVFVYSTLFLQIINRQKIAWRVKVGNFTIGLLSPLSAKEELQKKWEGFSQQEIVLGYQDKDRRVNLADLGFEMDCQSTVARAEQIGHRTNFTIRLKEQFLAAFGWYNLDPIYRINPDKFQQKTREIFSDIENPAQNAALAYNDELGEFSLVHSNEGTAVDRKKLMDDLSQGIKTFSSEPIVLNVIHDYPTVENSEVQLAKEPADRIIKNQPYYLKFNEDYWTIDQKILLDWIVFEPVKENGSDNEILGFSLSREKIRSYLKKIAQNIDRPAAEAKLKIEPDASLPSGKRAVEFSPAKEGFEVKLDQTFDQFFQNISSRPAVKTTEIIADVSEPKNSLEETNNLGINALIGQGTSNFSGSPKNRKHNIGIGVKKFNGVILAPGEESSFNTILGDSSPEAGYLPELVIKNNQTIPEYGGGLCQVSTTLFRAAVYSGLEITARTPHAFPVVYYNPQGFDATIYDPQPDLKFLNDTAGYLLIEGIIEGNQITFNFYGTKTDQEVKVLGPYTLEKNEDGSMKTVLTQEVYKNGELFYRRSFYSNYDSPAKYGH</sequence>
<dbReference type="InterPro" id="IPR022029">
    <property type="entry name" value="YoaR-like_PG-bd"/>
</dbReference>
<keyword evidence="1" id="KW-0472">Membrane</keyword>
<keyword evidence="1" id="KW-1133">Transmembrane helix</keyword>
<accession>A0A2M7IEG4</accession>
<feature type="transmembrane region" description="Helical" evidence="1">
    <location>
        <begin position="12"/>
        <end position="33"/>
    </location>
</feature>
<organism evidence="3 4">
    <name type="scientific">Candidatus Portnoybacteria bacterium CG_4_8_14_3_um_filter_44_15</name>
    <dbReference type="NCBI Taxonomy" id="1974803"/>
    <lineage>
        <taxon>Bacteria</taxon>
        <taxon>Candidatus Portnoyibacteriota</taxon>
    </lineage>
</organism>